<dbReference type="GO" id="GO:0005976">
    <property type="term" value="P:polysaccharide metabolic process"/>
    <property type="evidence" value="ECO:0007669"/>
    <property type="project" value="TreeGrafter"/>
</dbReference>
<evidence type="ECO:0000256" key="2">
    <source>
        <dbReference type="PIRSR" id="PIRSR639069-2"/>
    </source>
</evidence>
<dbReference type="GO" id="GO:0052689">
    <property type="term" value="F:carboxylic ester hydrolase activity"/>
    <property type="evidence" value="ECO:0007669"/>
    <property type="project" value="TreeGrafter"/>
</dbReference>
<feature type="active site" description="Charge relay system" evidence="1">
    <location>
        <position position="263"/>
    </location>
</feature>
<dbReference type="Pfam" id="PF05448">
    <property type="entry name" value="AXE1"/>
    <property type="match status" value="1"/>
</dbReference>
<sequence length="328" mass="35141">MPSDTARFTPRGPVDVDRPDDLDAFWNEALAYLERTAPAAAFVLDETMSGDGVDVFAVAYSSAGGVRVGAWYTRPEGAAPGADLPGILLIPGYISDPTVAKSWSLRGYAVLSVAPRGKVRARDQIDPGYPGLLVDGANDARSATYLGFYLDVVRGLDLLADRDEVDPTRIGVHGSSQGGGLAVATAALRPDLVRCISAGAPYLCGIMSSVRLTLTYPYQEIREYLHIHPEQRAALETAYSYLDVLNISERVACPAQVYIGLGDDVCPPETGFALVERLPHVEQFLTYQGCAHGAGLPWVNEEIDAFLERHLSPSPAAAREHDLIGGNA</sequence>
<protein>
    <recommendedName>
        <fullName evidence="3">Acetyl xylan esterase domain-containing protein</fullName>
    </recommendedName>
</protein>
<evidence type="ECO:0000313" key="4">
    <source>
        <dbReference type="EMBL" id="RWZ49911.1"/>
    </source>
</evidence>
<dbReference type="InterPro" id="IPR008391">
    <property type="entry name" value="AXE1_dom"/>
</dbReference>
<dbReference type="RefSeq" id="WP_128495371.1">
    <property type="nucleotide sequence ID" value="NZ_RZNB01000004.1"/>
</dbReference>
<dbReference type="PANTHER" id="PTHR40111">
    <property type="entry name" value="CEPHALOSPORIN-C DEACETYLASE"/>
    <property type="match status" value="1"/>
</dbReference>
<dbReference type="AlphaFoldDB" id="A0A444PRL4"/>
<dbReference type="OrthoDB" id="9805123at2"/>
<dbReference type="EMBL" id="RZNB01000004">
    <property type="protein sequence ID" value="RWZ49911.1"/>
    <property type="molecule type" value="Genomic_DNA"/>
</dbReference>
<dbReference type="Proteomes" id="UP000288547">
    <property type="component" value="Unassembled WGS sequence"/>
</dbReference>
<reference evidence="4 5" key="1">
    <citation type="submission" date="2018-12" db="EMBL/GenBank/DDBJ databases">
        <authorList>
            <person name="Li F."/>
        </authorList>
    </citation>
    <scope>NUCLEOTIDE SEQUENCE [LARGE SCALE GENOMIC DNA]</scope>
    <source>
        <strain evidence="4 5">11W25H-1</strain>
    </source>
</reference>
<proteinExistence type="predicted"/>
<accession>A0A444PRL4</accession>
<organism evidence="4 5">
    <name type="scientific">Labedella phragmitis</name>
    <dbReference type="NCBI Taxonomy" id="2498849"/>
    <lineage>
        <taxon>Bacteria</taxon>
        <taxon>Bacillati</taxon>
        <taxon>Actinomycetota</taxon>
        <taxon>Actinomycetes</taxon>
        <taxon>Micrococcales</taxon>
        <taxon>Microbacteriaceae</taxon>
        <taxon>Labedella</taxon>
    </lineage>
</organism>
<comment type="caution">
    <text evidence="4">The sequence shown here is derived from an EMBL/GenBank/DDBJ whole genome shotgun (WGS) entry which is preliminary data.</text>
</comment>
<dbReference type="SUPFAM" id="SSF53474">
    <property type="entry name" value="alpha/beta-Hydrolases"/>
    <property type="match status" value="1"/>
</dbReference>
<keyword evidence="5" id="KW-1185">Reference proteome</keyword>
<name>A0A444PRL4_9MICO</name>
<evidence type="ECO:0000256" key="1">
    <source>
        <dbReference type="PIRSR" id="PIRSR639069-1"/>
    </source>
</evidence>
<dbReference type="Gene3D" id="3.40.50.1820">
    <property type="entry name" value="alpha/beta hydrolase"/>
    <property type="match status" value="1"/>
</dbReference>
<dbReference type="InterPro" id="IPR039069">
    <property type="entry name" value="CE7"/>
</dbReference>
<evidence type="ECO:0000313" key="5">
    <source>
        <dbReference type="Proteomes" id="UP000288547"/>
    </source>
</evidence>
<feature type="active site" description="Charge relay system" evidence="1">
    <location>
        <position position="292"/>
    </location>
</feature>
<dbReference type="InterPro" id="IPR029058">
    <property type="entry name" value="AB_hydrolase_fold"/>
</dbReference>
<feature type="domain" description="Acetyl xylan esterase" evidence="3">
    <location>
        <begin position="18"/>
        <end position="309"/>
    </location>
</feature>
<gene>
    <name evidence="4" type="ORF">ELQ90_11215</name>
</gene>
<dbReference type="PANTHER" id="PTHR40111:SF1">
    <property type="entry name" value="CEPHALOSPORIN-C DEACETYLASE"/>
    <property type="match status" value="1"/>
</dbReference>
<evidence type="ECO:0000259" key="3">
    <source>
        <dbReference type="Pfam" id="PF05448"/>
    </source>
</evidence>
<feature type="binding site" evidence="2">
    <location>
        <position position="93"/>
    </location>
    <ligand>
        <name>substrate</name>
    </ligand>
</feature>
<feature type="active site" description="Nucleophile" evidence="1">
    <location>
        <position position="176"/>
    </location>
</feature>